<name>A0A3S3VQR5_9RHOB</name>
<dbReference type="Proteomes" id="UP000287168">
    <property type="component" value="Unassembled WGS sequence"/>
</dbReference>
<accession>A0A3S3VQR5</accession>
<dbReference type="Pfam" id="PF08905">
    <property type="entry name" value="DUF1850"/>
    <property type="match status" value="1"/>
</dbReference>
<dbReference type="EMBL" id="SBLC01000014">
    <property type="protein sequence ID" value="RWY40605.1"/>
    <property type="molecule type" value="Genomic_DNA"/>
</dbReference>
<sequence length="129" mass="13386">MICILTAAGVISLAAESFTLSWQHSTARTLWTETWAAKEGALHLELARVEGPGAGMEAPEGAKREGSTWVWHPQLPPLPELFLAASGATGSGWQICADGHCLEIGGSAGGAIRLSATADPLPCPLSPDQ</sequence>
<keyword evidence="2" id="KW-1185">Reference proteome</keyword>
<evidence type="ECO:0000313" key="2">
    <source>
        <dbReference type="Proteomes" id="UP000287168"/>
    </source>
</evidence>
<dbReference type="OrthoDB" id="5298197at2"/>
<protein>
    <submittedName>
        <fullName evidence="1">DUF1850 domain-containing protein</fullName>
    </submittedName>
</protein>
<evidence type="ECO:0000313" key="1">
    <source>
        <dbReference type="EMBL" id="RWY40605.1"/>
    </source>
</evidence>
<reference evidence="1 2" key="1">
    <citation type="journal article" date="2015" name="Int. J. Syst. Evol. Microbiol.">
        <title>Gemmobacter intermedius sp. nov., isolated from a white stork (Ciconia ciconia).</title>
        <authorList>
            <person name="Kampfer P."/>
            <person name="Jerzak L."/>
            <person name="Wilharm G."/>
            <person name="Golke J."/>
            <person name="Busse H.J."/>
            <person name="Glaeser S.P."/>
        </authorList>
    </citation>
    <scope>NUCLEOTIDE SEQUENCE [LARGE SCALE GENOMIC DNA]</scope>
    <source>
        <strain evidence="1 2">119/4</strain>
    </source>
</reference>
<proteinExistence type="predicted"/>
<gene>
    <name evidence="1" type="ORF">EP867_11400</name>
</gene>
<dbReference type="AlphaFoldDB" id="A0A3S3VQR5"/>
<comment type="caution">
    <text evidence="1">The sequence shown here is derived from an EMBL/GenBank/DDBJ whole genome shotgun (WGS) entry which is preliminary data.</text>
</comment>
<organism evidence="1 2">
    <name type="scientific">Falsigemmobacter intermedius</name>
    <dbReference type="NCBI Taxonomy" id="1553448"/>
    <lineage>
        <taxon>Bacteria</taxon>
        <taxon>Pseudomonadati</taxon>
        <taxon>Pseudomonadota</taxon>
        <taxon>Alphaproteobacteria</taxon>
        <taxon>Rhodobacterales</taxon>
        <taxon>Paracoccaceae</taxon>
        <taxon>Falsigemmobacter</taxon>
    </lineage>
</organism>
<dbReference type="InterPro" id="IPR015001">
    <property type="entry name" value="DUF1850"/>
</dbReference>
<dbReference type="RefSeq" id="WP_128489277.1">
    <property type="nucleotide sequence ID" value="NZ_JBHLXB010000009.1"/>
</dbReference>